<accession>A0AAW1FX53</accession>
<sequence length="167" mass="18169">MYLRTACSEIPVPRQRGGPRLDRCPSSIQQRQGAGTRVHPSSPISCHTESFEASRPGEQQRLKELFHVHCVQASVQPRAGMVYRDFGDGTRLFAGSEDSYWCRFLLGCGSLRGLSDSSQSCGRARVNQASLLCCSETTHCGVGPAQDPSHTDQDCTAAMSNFDLTSA</sequence>
<gene>
    <name evidence="1" type="ORF">VZT92_004301</name>
</gene>
<protein>
    <submittedName>
        <fullName evidence="1">Uncharacterized protein</fullName>
    </submittedName>
</protein>
<evidence type="ECO:0000313" key="2">
    <source>
        <dbReference type="Proteomes" id="UP001488805"/>
    </source>
</evidence>
<keyword evidence="2" id="KW-1185">Reference proteome</keyword>
<proteinExistence type="predicted"/>
<evidence type="ECO:0000313" key="1">
    <source>
        <dbReference type="EMBL" id="KAK9539176.1"/>
    </source>
</evidence>
<organism evidence="1 2">
    <name type="scientific">Zoarces viviparus</name>
    <name type="common">Viviparous eelpout</name>
    <name type="synonym">Blennius viviparus</name>
    <dbReference type="NCBI Taxonomy" id="48416"/>
    <lineage>
        <taxon>Eukaryota</taxon>
        <taxon>Metazoa</taxon>
        <taxon>Chordata</taxon>
        <taxon>Craniata</taxon>
        <taxon>Vertebrata</taxon>
        <taxon>Euteleostomi</taxon>
        <taxon>Actinopterygii</taxon>
        <taxon>Neopterygii</taxon>
        <taxon>Teleostei</taxon>
        <taxon>Neoteleostei</taxon>
        <taxon>Acanthomorphata</taxon>
        <taxon>Eupercaria</taxon>
        <taxon>Perciformes</taxon>
        <taxon>Cottioidei</taxon>
        <taxon>Zoarcales</taxon>
        <taxon>Zoarcidae</taxon>
        <taxon>Zoarcinae</taxon>
        <taxon>Zoarces</taxon>
    </lineage>
</organism>
<dbReference type="EMBL" id="JBCEZU010000023">
    <property type="protein sequence ID" value="KAK9539176.1"/>
    <property type="molecule type" value="Genomic_DNA"/>
</dbReference>
<comment type="caution">
    <text evidence="1">The sequence shown here is derived from an EMBL/GenBank/DDBJ whole genome shotgun (WGS) entry which is preliminary data.</text>
</comment>
<name>A0AAW1FX53_ZOAVI</name>
<reference evidence="1 2" key="1">
    <citation type="journal article" date="2024" name="Genome Biol. Evol.">
        <title>Chromosome-level genome assembly of the viviparous eelpout Zoarces viviparus.</title>
        <authorList>
            <person name="Fuhrmann N."/>
            <person name="Brasseur M.V."/>
            <person name="Bakowski C.E."/>
            <person name="Podsiadlowski L."/>
            <person name="Prost S."/>
            <person name="Krehenwinkel H."/>
            <person name="Mayer C."/>
        </authorList>
    </citation>
    <scope>NUCLEOTIDE SEQUENCE [LARGE SCALE GENOMIC DNA]</scope>
    <source>
        <strain evidence="1">NO-MEL_2022_Ind0_liver</strain>
    </source>
</reference>
<dbReference type="Proteomes" id="UP001488805">
    <property type="component" value="Unassembled WGS sequence"/>
</dbReference>
<dbReference type="AlphaFoldDB" id="A0AAW1FX53"/>